<sequence>MFGDNEIIFQDDNASCHRAKTVNLNPIENLWWKLKKMSTRRLRPAKLIWQLLSKRVGTKLMQNTVCHSSSPCPETESRL</sequence>
<reference evidence="2" key="1">
    <citation type="submission" date="2013-03" db="EMBL/GenBank/DDBJ databases">
        <authorList>
            <person name="Jeffery W."/>
            <person name="Warren W."/>
            <person name="Wilson R.K."/>
        </authorList>
    </citation>
    <scope>NUCLEOTIDE SEQUENCE</scope>
    <source>
        <strain evidence="2">female</strain>
    </source>
</reference>
<dbReference type="GO" id="GO:0003676">
    <property type="term" value="F:nucleic acid binding"/>
    <property type="evidence" value="ECO:0007669"/>
    <property type="project" value="InterPro"/>
</dbReference>
<name>A0A3B1IW61_ASTMX</name>
<proteinExistence type="predicted"/>
<dbReference type="Gene3D" id="3.30.420.10">
    <property type="entry name" value="Ribonuclease H-like superfamily/Ribonuclease H"/>
    <property type="match status" value="1"/>
</dbReference>
<evidence type="ECO:0008006" key="3">
    <source>
        <dbReference type="Google" id="ProtNLM"/>
    </source>
</evidence>
<reference evidence="1" key="3">
    <citation type="submission" date="2025-08" db="UniProtKB">
        <authorList>
            <consortium name="Ensembl"/>
        </authorList>
    </citation>
    <scope>IDENTIFICATION</scope>
</reference>
<dbReference type="AlphaFoldDB" id="A0A3B1IW61"/>
<keyword evidence="2" id="KW-1185">Reference proteome</keyword>
<protein>
    <recommendedName>
        <fullName evidence="3">Tc1-like transposase DDE domain-containing protein</fullName>
    </recommendedName>
</protein>
<dbReference type="Proteomes" id="UP000018467">
    <property type="component" value="Unassembled WGS sequence"/>
</dbReference>
<reference evidence="2" key="2">
    <citation type="journal article" date="2014" name="Nat. Commun.">
        <title>The cavefish genome reveals candidate genes for eye loss.</title>
        <authorList>
            <person name="McGaugh S.E."/>
            <person name="Gross J.B."/>
            <person name="Aken B."/>
            <person name="Blin M."/>
            <person name="Borowsky R."/>
            <person name="Chalopin D."/>
            <person name="Hinaux H."/>
            <person name="Jeffery W.R."/>
            <person name="Keene A."/>
            <person name="Ma L."/>
            <person name="Minx P."/>
            <person name="Murphy D."/>
            <person name="O'Quin K.E."/>
            <person name="Retaux S."/>
            <person name="Rohner N."/>
            <person name="Searle S.M."/>
            <person name="Stahl B.A."/>
            <person name="Tabin C."/>
            <person name="Volff J.N."/>
            <person name="Yoshizawa M."/>
            <person name="Warren W.C."/>
        </authorList>
    </citation>
    <scope>NUCLEOTIDE SEQUENCE [LARGE SCALE GENOMIC DNA]</scope>
    <source>
        <strain evidence="2">female</strain>
    </source>
</reference>
<evidence type="ECO:0000313" key="1">
    <source>
        <dbReference type="Ensembl" id="ENSAMXP00000034312.1"/>
    </source>
</evidence>
<evidence type="ECO:0000313" key="2">
    <source>
        <dbReference type="Proteomes" id="UP000018467"/>
    </source>
</evidence>
<reference evidence="1" key="4">
    <citation type="submission" date="2025-09" db="UniProtKB">
        <authorList>
            <consortium name="Ensembl"/>
        </authorList>
    </citation>
    <scope>IDENTIFICATION</scope>
</reference>
<organism evidence="1 2">
    <name type="scientific">Astyanax mexicanus</name>
    <name type="common">Blind cave fish</name>
    <name type="synonym">Astyanax fasciatus mexicanus</name>
    <dbReference type="NCBI Taxonomy" id="7994"/>
    <lineage>
        <taxon>Eukaryota</taxon>
        <taxon>Metazoa</taxon>
        <taxon>Chordata</taxon>
        <taxon>Craniata</taxon>
        <taxon>Vertebrata</taxon>
        <taxon>Euteleostomi</taxon>
        <taxon>Actinopterygii</taxon>
        <taxon>Neopterygii</taxon>
        <taxon>Teleostei</taxon>
        <taxon>Ostariophysi</taxon>
        <taxon>Characiformes</taxon>
        <taxon>Characoidei</taxon>
        <taxon>Acestrorhamphidae</taxon>
        <taxon>Acestrorhamphinae</taxon>
        <taxon>Astyanax</taxon>
    </lineage>
</organism>
<dbReference type="InParanoid" id="A0A3B1IW61"/>
<accession>A0A3B1IW61</accession>
<dbReference type="Ensembl" id="ENSAMXT00000041325.1">
    <property type="protein sequence ID" value="ENSAMXP00000034312.1"/>
    <property type="gene ID" value="ENSAMXG00000040300.1"/>
</dbReference>
<dbReference type="Bgee" id="ENSAMXG00000040300">
    <property type="expression patterns" value="Expressed in embryo"/>
</dbReference>
<dbReference type="InterPro" id="IPR036397">
    <property type="entry name" value="RNaseH_sf"/>
</dbReference>